<keyword evidence="3" id="KW-1185">Reference proteome</keyword>
<gene>
    <name evidence="2" type="ORF">E2C01_018492</name>
</gene>
<dbReference type="AlphaFoldDB" id="A0A5B7DWJ7"/>
<dbReference type="EMBL" id="VSRR010001453">
    <property type="protein sequence ID" value="MPC25383.1"/>
    <property type="molecule type" value="Genomic_DNA"/>
</dbReference>
<comment type="caution">
    <text evidence="2">The sequence shown here is derived from an EMBL/GenBank/DDBJ whole genome shotgun (WGS) entry which is preliminary data.</text>
</comment>
<name>A0A5B7DWJ7_PORTR</name>
<accession>A0A5B7DWJ7</accession>
<organism evidence="2 3">
    <name type="scientific">Portunus trituberculatus</name>
    <name type="common">Swimming crab</name>
    <name type="synonym">Neptunus trituberculatus</name>
    <dbReference type="NCBI Taxonomy" id="210409"/>
    <lineage>
        <taxon>Eukaryota</taxon>
        <taxon>Metazoa</taxon>
        <taxon>Ecdysozoa</taxon>
        <taxon>Arthropoda</taxon>
        <taxon>Crustacea</taxon>
        <taxon>Multicrustacea</taxon>
        <taxon>Malacostraca</taxon>
        <taxon>Eumalacostraca</taxon>
        <taxon>Eucarida</taxon>
        <taxon>Decapoda</taxon>
        <taxon>Pleocyemata</taxon>
        <taxon>Brachyura</taxon>
        <taxon>Eubrachyura</taxon>
        <taxon>Portunoidea</taxon>
        <taxon>Portunidae</taxon>
        <taxon>Portuninae</taxon>
        <taxon>Portunus</taxon>
    </lineage>
</organism>
<proteinExistence type="predicted"/>
<evidence type="ECO:0000256" key="1">
    <source>
        <dbReference type="SAM" id="MobiDB-lite"/>
    </source>
</evidence>
<protein>
    <submittedName>
        <fullName evidence="2">Uncharacterized protein</fullName>
    </submittedName>
</protein>
<evidence type="ECO:0000313" key="3">
    <source>
        <dbReference type="Proteomes" id="UP000324222"/>
    </source>
</evidence>
<feature type="compositionally biased region" description="Basic residues" evidence="1">
    <location>
        <begin position="77"/>
        <end position="90"/>
    </location>
</feature>
<reference evidence="2 3" key="1">
    <citation type="submission" date="2019-05" db="EMBL/GenBank/DDBJ databases">
        <title>Another draft genome of Portunus trituberculatus and its Hox gene families provides insights of decapod evolution.</title>
        <authorList>
            <person name="Jeong J.-H."/>
            <person name="Song I."/>
            <person name="Kim S."/>
            <person name="Choi T."/>
            <person name="Kim D."/>
            <person name="Ryu S."/>
            <person name="Kim W."/>
        </authorList>
    </citation>
    <scope>NUCLEOTIDE SEQUENCE [LARGE SCALE GENOMIC DNA]</scope>
    <source>
        <tissue evidence="2">Muscle</tissue>
    </source>
</reference>
<dbReference type="Proteomes" id="UP000324222">
    <property type="component" value="Unassembled WGS sequence"/>
</dbReference>
<evidence type="ECO:0000313" key="2">
    <source>
        <dbReference type="EMBL" id="MPC25383.1"/>
    </source>
</evidence>
<sequence>MPWLTPCRSPQGQVPDPRQEVWRVPESAQDLEGIAHKAYTGANLDLMKKTLTSAIEFKSLVKSCSSGYKDDSSSGFKTRKGGSQRGRRIPRNMLVLREAAQSPGPRPRPVCLAECY</sequence>
<feature type="region of interest" description="Disordered" evidence="1">
    <location>
        <begin position="65"/>
        <end position="108"/>
    </location>
</feature>